<feature type="transmembrane region" description="Helical" evidence="1">
    <location>
        <begin position="28"/>
        <end position="49"/>
    </location>
</feature>
<protein>
    <submittedName>
        <fullName evidence="2">Uncharacterized protein</fullName>
    </submittedName>
</protein>
<proteinExistence type="predicted"/>
<dbReference type="EMBL" id="UINC01002556">
    <property type="protein sequence ID" value="SUZ97944.1"/>
    <property type="molecule type" value="Genomic_DNA"/>
</dbReference>
<feature type="non-terminal residue" evidence="2">
    <location>
        <position position="1"/>
    </location>
</feature>
<evidence type="ECO:0000256" key="1">
    <source>
        <dbReference type="SAM" id="Phobius"/>
    </source>
</evidence>
<evidence type="ECO:0000313" key="2">
    <source>
        <dbReference type="EMBL" id="SUZ97944.1"/>
    </source>
</evidence>
<gene>
    <name evidence="2" type="ORF">METZ01_LOCUS50798</name>
</gene>
<reference evidence="2" key="1">
    <citation type="submission" date="2018-05" db="EMBL/GenBank/DDBJ databases">
        <authorList>
            <person name="Lanie J.A."/>
            <person name="Ng W.-L."/>
            <person name="Kazmierczak K.M."/>
            <person name="Andrzejewski T.M."/>
            <person name="Davidsen T.M."/>
            <person name="Wayne K.J."/>
            <person name="Tettelin H."/>
            <person name="Glass J.I."/>
            <person name="Rusch D."/>
            <person name="Podicherti R."/>
            <person name="Tsui H.-C.T."/>
            <person name="Winkler M.E."/>
        </authorList>
    </citation>
    <scope>NUCLEOTIDE SEQUENCE</scope>
</reference>
<keyword evidence="1" id="KW-1133">Transmembrane helix</keyword>
<accession>A0A381S3C0</accession>
<keyword evidence="1" id="KW-0812">Transmembrane</keyword>
<name>A0A381S3C0_9ZZZZ</name>
<dbReference type="AlphaFoldDB" id="A0A381S3C0"/>
<sequence length="55" mass="5520">VGAAVVCQFTFLSVGEVVVGGWFDAAGAYQWAFVAVIVPFFAAGALVAASKAPVS</sequence>
<keyword evidence="1" id="KW-0472">Membrane</keyword>
<organism evidence="2">
    <name type="scientific">marine metagenome</name>
    <dbReference type="NCBI Taxonomy" id="408172"/>
    <lineage>
        <taxon>unclassified sequences</taxon>
        <taxon>metagenomes</taxon>
        <taxon>ecological metagenomes</taxon>
    </lineage>
</organism>